<evidence type="ECO:0000256" key="3">
    <source>
        <dbReference type="SAM" id="MobiDB-lite"/>
    </source>
</evidence>
<dbReference type="PANTHER" id="PTHR47926">
    <property type="entry name" value="PENTATRICOPEPTIDE REPEAT-CONTAINING PROTEIN"/>
    <property type="match status" value="1"/>
</dbReference>
<dbReference type="InterPro" id="IPR016024">
    <property type="entry name" value="ARM-type_fold"/>
</dbReference>
<accession>A0A9Q0H9K1</accession>
<evidence type="ECO:0000313" key="5">
    <source>
        <dbReference type="EMBL" id="KAJ4962098.1"/>
    </source>
</evidence>
<feature type="repeat" description="PPR" evidence="2">
    <location>
        <begin position="161"/>
        <end position="195"/>
    </location>
</feature>
<dbReference type="PANTHER" id="PTHR47926:SF412">
    <property type="entry name" value="PENTATRICOPEPTIDE REPEAT-CONTAINING PROTEIN"/>
    <property type="match status" value="1"/>
</dbReference>
<keyword evidence="1" id="KW-0677">Repeat</keyword>
<comment type="caution">
    <text evidence="5">The sequence shown here is derived from an EMBL/GenBank/DDBJ whole genome shotgun (WGS) entry which is preliminary data.</text>
</comment>
<dbReference type="OrthoDB" id="1722187at2759"/>
<dbReference type="AlphaFoldDB" id="A0A9Q0H9K1"/>
<dbReference type="NCBIfam" id="TIGR00756">
    <property type="entry name" value="PPR"/>
    <property type="match status" value="1"/>
</dbReference>
<evidence type="ECO:0000313" key="6">
    <source>
        <dbReference type="Proteomes" id="UP001141806"/>
    </source>
</evidence>
<dbReference type="EMBL" id="JAMYWD010000009">
    <property type="protein sequence ID" value="KAJ4962098.1"/>
    <property type="molecule type" value="Genomic_DNA"/>
</dbReference>
<reference evidence="5" key="1">
    <citation type="journal article" date="2023" name="Plant J.">
        <title>The genome of the king protea, Protea cynaroides.</title>
        <authorList>
            <person name="Chang J."/>
            <person name="Duong T.A."/>
            <person name="Schoeman C."/>
            <person name="Ma X."/>
            <person name="Roodt D."/>
            <person name="Barker N."/>
            <person name="Li Z."/>
            <person name="Van de Peer Y."/>
            <person name="Mizrachi E."/>
        </authorList>
    </citation>
    <scope>NUCLEOTIDE SEQUENCE</scope>
    <source>
        <tissue evidence="5">Young leaves</tissue>
    </source>
</reference>
<dbReference type="InterPro" id="IPR021094">
    <property type="entry name" value="NPR1/NIM1-like_C"/>
</dbReference>
<gene>
    <name evidence="5" type="ORF">NE237_022008</name>
</gene>
<evidence type="ECO:0000259" key="4">
    <source>
        <dbReference type="Pfam" id="PF12313"/>
    </source>
</evidence>
<dbReference type="PROSITE" id="PS51375">
    <property type="entry name" value="PPR"/>
    <property type="match status" value="1"/>
</dbReference>
<protein>
    <recommendedName>
        <fullName evidence="4">NPR1/NIM1-like C-terminal domain-containing protein</fullName>
    </recommendedName>
</protein>
<feature type="domain" description="NPR1/NIM1-like C-terminal" evidence="4">
    <location>
        <begin position="430"/>
        <end position="490"/>
    </location>
</feature>
<evidence type="ECO:0000256" key="1">
    <source>
        <dbReference type="ARBA" id="ARBA00022737"/>
    </source>
</evidence>
<evidence type="ECO:0000256" key="2">
    <source>
        <dbReference type="PROSITE-ProRule" id="PRU00708"/>
    </source>
</evidence>
<dbReference type="InterPro" id="IPR002885">
    <property type="entry name" value="PPR_rpt"/>
</dbReference>
<dbReference type="Gene3D" id="1.25.40.10">
    <property type="entry name" value="Tetratricopeptide repeat domain"/>
    <property type="match status" value="1"/>
</dbReference>
<dbReference type="GO" id="GO:0003723">
    <property type="term" value="F:RNA binding"/>
    <property type="evidence" value="ECO:0007669"/>
    <property type="project" value="InterPro"/>
</dbReference>
<dbReference type="Proteomes" id="UP001141806">
    <property type="component" value="Unassembled WGS sequence"/>
</dbReference>
<dbReference type="InterPro" id="IPR011990">
    <property type="entry name" value="TPR-like_helical_dom_sf"/>
</dbReference>
<dbReference type="Pfam" id="PF12313">
    <property type="entry name" value="NPR1_like_C"/>
    <property type="match status" value="1"/>
</dbReference>
<organism evidence="5 6">
    <name type="scientific">Protea cynaroides</name>
    <dbReference type="NCBI Taxonomy" id="273540"/>
    <lineage>
        <taxon>Eukaryota</taxon>
        <taxon>Viridiplantae</taxon>
        <taxon>Streptophyta</taxon>
        <taxon>Embryophyta</taxon>
        <taxon>Tracheophyta</taxon>
        <taxon>Spermatophyta</taxon>
        <taxon>Magnoliopsida</taxon>
        <taxon>Proteales</taxon>
        <taxon>Proteaceae</taxon>
        <taxon>Protea</taxon>
    </lineage>
</organism>
<sequence>MVPCFAIQMCSGSDLYFCNTLIVLIGKYRCSSGSTHQVFDEIYHRALGSWTAIISGGVFPLEVMTPMVCEAYKWELSEPEDGGAAVSNLKGLIFKTTHISSRYIAEAFISEDFIPRLVGVLSCGMSKVRIAAARAMYELGSYTKTRKELGEAGCIPLLLKDLSTFKLIVDGYAREGAYTEVLEVFQEMRKAKIKLDKFIIIIGLSVCSYLAALEQGECINAYVHKNCFKVDVVLKTALINLYANWRWIDKTASGTTHPLIDGPNVYSNAFDGNLDTLTAALDKSQVLCLLTCIMGYNQLSFIGTLRVGILAFRKALVNHTRNPLVFATFALAVHNGGDLLEAVNITRKISQPHHLRFSELLKHQNLGSDEALMGEVMDLVKSGKSSIEYPQALYSDLVFIPLALYLRVCRIFDCDRGGKEKGWAHATFPLLDKFLEEDLPVLFYLEKGTLDEQRFERARVTELRDDVQKAFNKDKAKISRSGLSSSSSSSSSEKGCVNYKVTKK</sequence>
<dbReference type="SUPFAM" id="SSF48371">
    <property type="entry name" value="ARM repeat"/>
    <property type="match status" value="1"/>
</dbReference>
<name>A0A9Q0H9K1_9MAGN</name>
<feature type="compositionally biased region" description="Low complexity" evidence="3">
    <location>
        <begin position="479"/>
        <end position="492"/>
    </location>
</feature>
<dbReference type="InterPro" id="IPR046960">
    <property type="entry name" value="PPR_At4g14850-like_plant"/>
</dbReference>
<proteinExistence type="predicted"/>
<dbReference type="GO" id="GO:0009451">
    <property type="term" value="P:RNA modification"/>
    <property type="evidence" value="ECO:0007669"/>
    <property type="project" value="InterPro"/>
</dbReference>
<keyword evidence="6" id="KW-1185">Reference proteome</keyword>
<feature type="region of interest" description="Disordered" evidence="3">
    <location>
        <begin position="474"/>
        <end position="504"/>
    </location>
</feature>